<keyword evidence="7" id="KW-0503">Monooxygenase</keyword>
<organism evidence="10 11">
    <name type="scientific">Laetiporus sulphureus 93-53</name>
    <dbReference type="NCBI Taxonomy" id="1314785"/>
    <lineage>
        <taxon>Eukaryota</taxon>
        <taxon>Fungi</taxon>
        <taxon>Dikarya</taxon>
        <taxon>Basidiomycota</taxon>
        <taxon>Agaricomycotina</taxon>
        <taxon>Agaricomycetes</taxon>
        <taxon>Polyporales</taxon>
        <taxon>Laetiporus</taxon>
    </lineage>
</organism>
<dbReference type="SUPFAM" id="SSF48264">
    <property type="entry name" value="Cytochrome P450"/>
    <property type="match status" value="1"/>
</dbReference>
<dbReference type="InterPro" id="IPR036396">
    <property type="entry name" value="Cyt_P450_sf"/>
</dbReference>
<dbReference type="GO" id="GO:0004497">
    <property type="term" value="F:monooxygenase activity"/>
    <property type="evidence" value="ECO:0007669"/>
    <property type="project" value="UniProtKB-KW"/>
</dbReference>
<dbReference type="InParanoid" id="A0A165EZR8"/>
<dbReference type="PANTHER" id="PTHR24305">
    <property type="entry name" value="CYTOCHROME P450"/>
    <property type="match status" value="1"/>
</dbReference>
<keyword evidence="9" id="KW-0472">Membrane</keyword>
<evidence type="ECO:0000313" key="10">
    <source>
        <dbReference type="EMBL" id="KZT08063.1"/>
    </source>
</evidence>
<protein>
    <submittedName>
        <fullName evidence="10">Cytochrome P450</fullName>
    </submittedName>
</protein>
<dbReference type="OrthoDB" id="6692864at2759"/>
<dbReference type="GO" id="GO:0016705">
    <property type="term" value="F:oxidoreductase activity, acting on paired donors, with incorporation or reduction of molecular oxygen"/>
    <property type="evidence" value="ECO:0007669"/>
    <property type="project" value="InterPro"/>
</dbReference>
<dbReference type="GO" id="GO:0020037">
    <property type="term" value="F:heme binding"/>
    <property type="evidence" value="ECO:0007669"/>
    <property type="project" value="InterPro"/>
</dbReference>
<keyword evidence="6 8" id="KW-0408">Iron</keyword>
<keyword evidence="5" id="KW-0560">Oxidoreductase</keyword>
<dbReference type="Proteomes" id="UP000076871">
    <property type="component" value="Unassembled WGS sequence"/>
</dbReference>
<dbReference type="GO" id="GO:0005506">
    <property type="term" value="F:iron ion binding"/>
    <property type="evidence" value="ECO:0007669"/>
    <property type="project" value="InterPro"/>
</dbReference>
<proteinExistence type="inferred from homology"/>
<dbReference type="Pfam" id="PF00067">
    <property type="entry name" value="p450"/>
    <property type="match status" value="1"/>
</dbReference>
<sequence length="560" mass="62483">MNFHYSESCATSVVLALAAHLCFKRYEPTNLIALSVLLLLIPALPAILASGATGHLIIRLFLSYLAYYSALLSSIAVYRLSPLHPLYKYPGPIPCKLSKLWLVYIAYKGKQHEYFRRLHDQYGPIVRLGPNELSILKVDVMPDIVGVNGMPKGPLWDGRRASGKNGATSSDKGNLLGVRDNKAHAEVRAIWNRAFTTAAVKRYEPMIIRRASQLVDELKKRCEDASKDGRKAVFNMAKWVNCVAFDFMGDFVFGGGFEMMRDEDASGILPMIETGMRLPALTQHIPWCLDIIYALPLAQSTNGLADFTYKQVMRRMKEGTVHEDLFHLISGEGVAESERPSLPVIMEGTVIAIVAGSDTTATALSNAFYFLCANPSYYARLRAELDSEFPPGKGEPTDTTKLARLQYLNAVINESLRLFPPGPTSLQRAPAVGSGGHMLGTNLFIPEGTAVYVPPYALHRDPRYFSPDTNKFWPERWLIIDDPTVITNRDAFIPFSSGPANCIGKPVAQIELRMVLAFLMQAFDMRFPEDYDTSQWEQQMEDFFVLLKGPLPIVLTPRTF</sequence>
<dbReference type="InterPro" id="IPR002401">
    <property type="entry name" value="Cyt_P450_E_grp-I"/>
</dbReference>
<dbReference type="CDD" id="cd11061">
    <property type="entry name" value="CYP67-like"/>
    <property type="match status" value="1"/>
</dbReference>
<evidence type="ECO:0000256" key="2">
    <source>
        <dbReference type="ARBA" id="ARBA00005179"/>
    </source>
</evidence>
<evidence type="ECO:0000256" key="3">
    <source>
        <dbReference type="ARBA" id="ARBA00010617"/>
    </source>
</evidence>
<dbReference type="InterPro" id="IPR050121">
    <property type="entry name" value="Cytochrome_P450_monoxygenase"/>
</dbReference>
<evidence type="ECO:0000256" key="9">
    <source>
        <dbReference type="SAM" id="Phobius"/>
    </source>
</evidence>
<dbReference type="AlphaFoldDB" id="A0A165EZR8"/>
<evidence type="ECO:0000256" key="8">
    <source>
        <dbReference type="PIRSR" id="PIRSR602401-1"/>
    </source>
</evidence>
<comment type="pathway">
    <text evidence="2">Secondary metabolite biosynthesis.</text>
</comment>
<evidence type="ECO:0000256" key="7">
    <source>
        <dbReference type="ARBA" id="ARBA00023033"/>
    </source>
</evidence>
<dbReference type="EMBL" id="KV427616">
    <property type="protein sequence ID" value="KZT08063.1"/>
    <property type="molecule type" value="Genomic_DNA"/>
</dbReference>
<name>A0A165EZR8_9APHY</name>
<dbReference type="PRINTS" id="PR00385">
    <property type="entry name" value="P450"/>
</dbReference>
<accession>A0A165EZR8</accession>
<evidence type="ECO:0000256" key="6">
    <source>
        <dbReference type="ARBA" id="ARBA00023004"/>
    </source>
</evidence>
<dbReference type="GeneID" id="63822661"/>
<evidence type="ECO:0000313" key="11">
    <source>
        <dbReference type="Proteomes" id="UP000076871"/>
    </source>
</evidence>
<keyword evidence="11" id="KW-1185">Reference proteome</keyword>
<keyword evidence="9" id="KW-1133">Transmembrane helix</keyword>
<evidence type="ECO:0000256" key="1">
    <source>
        <dbReference type="ARBA" id="ARBA00001971"/>
    </source>
</evidence>
<keyword evidence="8" id="KW-0349">Heme</keyword>
<comment type="similarity">
    <text evidence="3">Belongs to the cytochrome P450 family.</text>
</comment>
<feature type="transmembrane region" description="Helical" evidence="9">
    <location>
        <begin position="31"/>
        <end position="49"/>
    </location>
</feature>
<dbReference type="Gene3D" id="1.10.630.10">
    <property type="entry name" value="Cytochrome P450"/>
    <property type="match status" value="1"/>
</dbReference>
<feature type="transmembrane region" description="Helical" evidence="9">
    <location>
        <begin position="56"/>
        <end position="78"/>
    </location>
</feature>
<dbReference type="RefSeq" id="XP_040765803.1">
    <property type="nucleotide sequence ID" value="XM_040905631.1"/>
</dbReference>
<dbReference type="InterPro" id="IPR001128">
    <property type="entry name" value="Cyt_P450"/>
</dbReference>
<gene>
    <name evidence="10" type="ORF">LAESUDRAFT_676652</name>
</gene>
<keyword evidence="4 8" id="KW-0479">Metal-binding</keyword>
<keyword evidence="9" id="KW-0812">Transmembrane</keyword>
<evidence type="ECO:0000256" key="5">
    <source>
        <dbReference type="ARBA" id="ARBA00023002"/>
    </source>
</evidence>
<dbReference type="STRING" id="1314785.A0A165EZR8"/>
<evidence type="ECO:0000256" key="4">
    <source>
        <dbReference type="ARBA" id="ARBA00022723"/>
    </source>
</evidence>
<feature type="binding site" description="axial binding residue" evidence="8">
    <location>
        <position position="502"/>
    </location>
    <ligand>
        <name>heme</name>
        <dbReference type="ChEBI" id="CHEBI:30413"/>
    </ligand>
    <ligandPart>
        <name>Fe</name>
        <dbReference type="ChEBI" id="CHEBI:18248"/>
    </ligandPart>
</feature>
<dbReference type="PANTHER" id="PTHR24305:SF187">
    <property type="entry name" value="P450, PUTATIVE (EUROFUNG)-RELATED"/>
    <property type="match status" value="1"/>
</dbReference>
<comment type="cofactor">
    <cofactor evidence="1 8">
        <name>heme</name>
        <dbReference type="ChEBI" id="CHEBI:30413"/>
    </cofactor>
</comment>
<dbReference type="PRINTS" id="PR00463">
    <property type="entry name" value="EP450I"/>
</dbReference>
<reference evidence="10 11" key="1">
    <citation type="journal article" date="2016" name="Mol. Biol. Evol.">
        <title>Comparative Genomics of Early-Diverging Mushroom-Forming Fungi Provides Insights into the Origins of Lignocellulose Decay Capabilities.</title>
        <authorList>
            <person name="Nagy L.G."/>
            <person name="Riley R."/>
            <person name="Tritt A."/>
            <person name="Adam C."/>
            <person name="Daum C."/>
            <person name="Floudas D."/>
            <person name="Sun H."/>
            <person name="Yadav J.S."/>
            <person name="Pangilinan J."/>
            <person name="Larsson K.H."/>
            <person name="Matsuura K."/>
            <person name="Barry K."/>
            <person name="Labutti K."/>
            <person name="Kuo R."/>
            <person name="Ohm R.A."/>
            <person name="Bhattacharya S.S."/>
            <person name="Shirouzu T."/>
            <person name="Yoshinaga Y."/>
            <person name="Martin F.M."/>
            <person name="Grigoriev I.V."/>
            <person name="Hibbett D.S."/>
        </authorList>
    </citation>
    <scope>NUCLEOTIDE SEQUENCE [LARGE SCALE GENOMIC DNA]</scope>
    <source>
        <strain evidence="10 11">93-53</strain>
    </source>
</reference>